<reference evidence="2 3" key="1">
    <citation type="submission" date="2018-10" db="EMBL/GenBank/DDBJ databases">
        <title>Phylogenomics of Brevibacillus.</title>
        <authorList>
            <person name="Dunlap C."/>
        </authorList>
    </citation>
    <scope>NUCLEOTIDE SEQUENCE [LARGE SCALE GENOMIC DNA]</scope>
    <source>
        <strain evidence="2 3">JCM 15716</strain>
    </source>
</reference>
<dbReference type="RefSeq" id="WP_122921474.1">
    <property type="nucleotide sequence ID" value="NZ_RHHQ01000028.1"/>
</dbReference>
<keyword evidence="1" id="KW-1133">Transmembrane helix</keyword>
<dbReference type="GO" id="GO:0005886">
    <property type="term" value="C:plasma membrane"/>
    <property type="evidence" value="ECO:0007669"/>
    <property type="project" value="UniProtKB-SubCell"/>
</dbReference>
<dbReference type="Proteomes" id="UP000271031">
    <property type="component" value="Unassembled WGS sequence"/>
</dbReference>
<evidence type="ECO:0000256" key="1">
    <source>
        <dbReference type="SAM" id="Phobius"/>
    </source>
</evidence>
<feature type="transmembrane region" description="Helical" evidence="1">
    <location>
        <begin position="149"/>
        <end position="166"/>
    </location>
</feature>
<feature type="transmembrane region" description="Helical" evidence="1">
    <location>
        <begin position="261"/>
        <end position="283"/>
    </location>
</feature>
<protein>
    <submittedName>
        <fullName evidence="2">ABC transporter permease</fullName>
    </submittedName>
</protein>
<evidence type="ECO:0000313" key="2">
    <source>
        <dbReference type="EMBL" id="RNB79624.1"/>
    </source>
</evidence>
<feature type="transmembrane region" description="Helical" evidence="1">
    <location>
        <begin position="178"/>
        <end position="198"/>
    </location>
</feature>
<sequence length="294" mass="32861">MNVIRRLRNPVLVNELKLRMRTKRSPWIIFLYLLALGGISLTMIFLVTGSGTYYRPDQTRELFMMLSMFQLAMICFVVPGLTAGVISGERERQTLPIMLTTNVSATKLILGKWLASLGFMMFLIVASLPLYTIVFLYGGISPEQLVKVFGFYLVTMLGFGSVGVLLSTLIKRTGVATVLTYAIAFGYTAGTAVIGEVVRQFIRYQLRNSGASSSQVTSAWPDFLNSLNPFFGMLNIFEEGPIRIFRGGSMAKYGQLTVDPYWIYCAFLLVLTVIFLGLAIYYVKPVRPRLGKRA</sequence>
<dbReference type="Pfam" id="PF12679">
    <property type="entry name" value="ABC2_membrane_2"/>
    <property type="match status" value="1"/>
</dbReference>
<dbReference type="PANTHER" id="PTHR43471:SF12">
    <property type="entry name" value="HYPOTHETICAL MEMBRANE PROTEIN, CONSERVED"/>
    <property type="match status" value="1"/>
</dbReference>
<name>A0A3M8CV58_9BACL</name>
<keyword evidence="1" id="KW-0812">Transmembrane</keyword>
<dbReference type="OrthoDB" id="9815855at2"/>
<evidence type="ECO:0000313" key="3">
    <source>
        <dbReference type="Proteomes" id="UP000271031"/>
    </source>
</evidence>
<comment type="caution">
    <text evidence="2">The sequence shown here is derived from an EMBL/GenBank/DDBJ whole genome shotgun (WGS) entry which is preliminary data.</text>
</comment>
<dbReference type="GO" id="GO:0140359">
    <property type="term" value="F:ABC-type transporter activity"/>
    <property type="evidence" value="ECO:0007669"/>
    <property type="project" value="InterPro"/>
</dbReference>
<proteinExistence type="predicted"/>
<keyword evidence="3" id="KW-1185">Reference proteome</keyword>
<dbReference type="AlphaFoldDB" id="A0A3M8CV58"/>
<organism evidence="2 3">
    <name type="scientific">Brevibacillus fluminis</name>
    <dbReference type="NCBI Taxonomy" id="511487"/>
    <lineage>
        <taxon>Bacteria</taxon>
        <taxon>Bacillati</taxon>
        <taxon>Bacillota</taxon>
        <taxon>Bacilli</taxon>
        <taxon>Bacillales</taxon>
        <taxon>Paenibacillaceae</taxon>
        <taxon>Brevibacillus</taxon>
    </lineage>
</organism>
<feature type="transmembrane region" description="Helical" evidence="1">
    <location>
        <begin position="109"/>
        <end position="137"/>
    </location>
</feature>
<keyword evidence="1" id="KW-0472">Membrane</keyword>
<accession>A0A3M8CV58</accession>
<gene>
    <name evidence="2" type="ORF">EDM56_29355</name>
</gene>
<feature type="transmembrane region" description="Helical" evidence="1">
    <location>
        <begin position="68"/>
        <end position="88"/>
    </location>
</feature>
<dbReference type="EMBL" id="RHHQ01000028">
    <property type="protein sequence ID" value="RNB79624.1"/>
    <property type="molecule type" value="Genomic_DNA"/>
</dbReference>
<feature type="transmembrane region" description="Helical" evidence="1">
    <location>
        <begin position="27"/>
        <end position="48"/>
    </location>
</feature>
<dbReference type="PANTHER" id="PTHR43471">
    <property type="entry name" value="ABC TRANSPORTER PERMEASE"/>
    <property type="match status" value="1"/>
</dbReference>